<proteinExistence type="predicted"/>
<accession>A0A9C6T682</accession>
<gene>
    <name evidence="3" type="primary">LOC107458457</name>
</gene>
<dbReference type="InterPro" id="IPR025558">
    <property type="entry name" value="DUF4283"/>
</dbReference>
<reference evidence="2" key="1">
    <citation type="journal article" date="2016" name="Nat. Genet.">
        <title>The genome sequences of Arachis duranensis and Arachis ipaensis, the diploid ancestors of cultivated peanut.</title>
        <authorList>
            <person name="Bertioli D.J."/>
            <person name="Cannon S.B."/>
            <person name="Froenicke L."/>
            <person name="Huang G."/>
            <person name="Farmer A.D."/>
            <person name="Cannon E.K."/>
            <person name="Liu X."/>
            <person name="Gao D."/>
            <person name="Clevenger J."/>
            <person name="Dash S."/>
            <person name="Ren L."/>
            <person name="Moretzsohn M.C."/>
            <person name="Shirasawa K."/>
            <person name="Huang W."/>
            <person name="Vidigal B."/>
            <person name="Abernathy B."/>
            <person name="Chu Y."/>
            <person name="Niederhuth C.E."/>
            <person name="Umale P."/>
            <person name="Araujo A.C."/>
            <person name="Kozik A."/>
            <person name="Kim K.D."/>
            <person name="Burow M.D."/>
            <person name="Varshney R.K."/>
            <person name="Wang X."/>
            <person name="Zhang X."/>
            <person name="Barkley N."/>
            <person name="Guimaraes P.M."/>
            <person name="Isobe S."/>
            <person name="Guo B."/>
            <person name="Liao B."/>
            <person name="Stalker H.T."/>
            <person name="Schmitz R.J."/>
            <person name="Scheffler B.E."/>
            <person name="Leal-Bertioli S.C."/>
            <person name="Xun X."/>
            <person name="Jackson S.A."/>
            <person name="Michelmore R."/>
            <person name="Ozias-Akins P."/>
        </authorList>
    </citation>
    <scope>NUCLEOTIDE SEQUENCE [LARGE SCALE GENOMIC DNA]</scope>
    <source>
        <strain evidence="2">cv. V14167</strain>
    </source>
</reference>
<dbReference type="InterPro" id="IPR040256">
    <property type="entry name" value="At4g02000-like"/>
</dbReference>
<evidence type="ECO:0000313" key="3">
    <source>
        <dbReference type="RefSeq" id="XP_052108307.1"/>
    </source>
</evidence>
<reference evidence="3" key="2">
    <citation type="submission" date="2025-08" db="UniProtKB">
        <authorList>
            <consortium name="RefSeq"/>
        </authorList>
    </citation>
    <scope>IDENTIFICATION</scope>
    <source>
        <tissue evidence="3">Whole plant</tissue>
    </source>
</reference>
<name>A0A9C6T682_ARADU</name>
<evidence type="ECO:0000259" key="1">
    <source>
        <dbReference type="Pfam" id="PF14111"/>
    </source>
</evidence>
<organism evidence="2 3">
    <name type="scientific">Arachis duranensis</name>
    <name type="common">Wild peanut</name>
    <dbReference type="NCBI Taxonomy" id="130453"/>
    <lineage>
        <taxon>Eukaryota</taxon>
        <taxon>Viridiplantae</taxon>
        <taxon>Streptophyta</taxon>
        <taxon>Embryophyta</taxon>
        <taxon>Tracheophyta</taxon>
        <taxon>Spermatophyta</taxon>
        <taxon>Magnoliopsida</taxon>
        <taxon>eudicotyledons</taxon>
        <taxon>Gunneridae</taxon>
        <taxon>Pentapetalae</taxon>
        <taxon>rosids</taxon>
        <taxon>fabids</taxon>
        <taxon>Fabales</taxon>
        <taxon>Fabaceae</taxon>
        <taxon>Papilionoideae</taxon>
        <taxon>50 kb inversion clade</taxon>
        <taxon>dalbergioids sensu lato</taxon>
        <taxon>Dalbergieae</taxon>
        <taxon>Pterocarpus clade</taxon>
        <taxon>Arachis</taxon>
    </lineage>
</organism>
<evidence type="ECO:0000313" key="2">
    <source>
        <dbReference type="Proteomes" id="UP000515211"/>
    </source>
</evidence>
<dbReference type="AlphaFoldDB" id="A0A9C6T682"/>
<dbReference type="RefSeq" id="XP_052108307.1">
    <property type="nucleotide sequence ID" value="XM_052252347.1"/>
</dbReference>
<protein>
    <submittedName>
        <fullName evidence="3">Uncharacterized protein LOC107458457 isoform X2</fullName>
    </submittedName>
</protein>
<dbReference type="Pfam" id="PF14111">
    <property type="entry name" value="DUF4283"/>
    <property type="match status" value="1"/>
</dbReference>
<dbReference type="GeneID" id="107458457"/>
<dbReference type="PANTHER" id="PTHR31286">
    <property type="entry name" value="GLYCINE-RICH CELL WALL STRUCTURAL PROTEIN 1.8-LIKE"/>
    <property type="match status" value="1"/>
</dbReference>
<dbReference type="Proteomes" id="UP000515211">
    <property type="component" value="Chromosome 7"/>
</dbReference>
<sequence>MDDRHNHDSASDYDNEEIISIAEEDISGGVNICFKSLIGRVFAARSFSVSTMKNAFKAIWNRSKGFQVEMKGHNQFQFFFDKETDVVRIERGSPWLFKNYILHVQRWKAAENSGEGVITTIPIWVQFWGLPEQFKTLEVGSKLGRSLGEIEDIGFFQVRGKETRIIKAK</sequence>
<feature type="domain" description="DUF4283" evidence="1">
    <location>
        <begin position="35"/>
        <end position="112"/>
    </location>
</feature>
<keyword evidence="2" id="KW-1185">Reference proteome</keyword>
<dbReference type="PANTHER" id="PTHR31286:SF178">
    <property type="entry name" value="DUF4283 DOMAIN-CONTAINING PROTEIN"/>
    <property type="match status" value="1"/>
</dbReference>